<accession>A0ABM8ZTV8</accession>
<proteinExistence type="predicted"/>
<keyword evidence="1" id="KW-0812">Transmembrane</keyword>
<feature type="transmembrane region" description="Helical" evidence="1">
    <location>
        <begin position="30"/>
        <end position="50"/>
    </location>
</feature>
<organism evidence="2 3">
    <name type="scientific">Vibrio stylophorae</name>
    <dbReference type="NCBI Taxonomy" id="659351"/>
    <lineage>
        <taxon>Bacteria</taxon>
        <taxon>Pseudomonadati</taxon>
        <taxon>Pseudomonadota</taxon>
        <taxon>Gammaproteobacteria</taxon>
        <taxon>Vibrionales</taxon>
        <taxon>Vibrionaceae</taxon>
        <taxon>Vibrio</taxon>
    </lineage>
</organism>
<name>A0ABM8ZTV8_9VIBR</name>
<keyword evidence="3" id="KW-1185">Reference proteome</keyword>
<gene>
    <name evidence="2" type="ORF">VST7929_01624</name>
</gene>
<keyword evidence="1" id="KW-0472">Membrane</keyword>
<dbReference type="Proteomes" id="UP000838672">
    <property type="component" value="Unassembled WGS sequence"/>
</dbReference>
<evidence type="ECO:0000256" key="1">
    <source>
        <dbReference type="SAM" id="Phobius"/>
    </source>
</evidence>
<reference evidence="2" key="1">
    <citation type="submission" date="2021-11" db="EMBL/GenBank/DDBJ databases">
        <authorList>
            <person name="Rodrigo-Torres L."/>
            <person name="Arahal R. D."/>
            <person name="Lucena T."/>
        </authorList>
    </citation>
    <scope>NUCLEOTIDE SEQUENCE</scope>
    <source>
        <strain evidence="2">CECT 7929</strain>
    </source>
</reference>
<dbReference type="EMBL" id="CAKLDI010000001">
    <property type="protein sequence ID" value="CAH0533749.1"/>
    <property type="molecule type" value="Genomic_DNA"/>
</dbReference>
<dbReference type="RefSeq" id="WP_237466170.1">
    <property type="nucleotide sequence ID" value="NZ_CAKLDI010000001.1"/>
</dbReference>
<sequence length="52" mass="5988">MTRIAAILILFTIAFFLAKNVKSQRGRRRLWLILGGSFLLYLAIVVGYEVQF</sequence>
<evidence type="ECO:0000313" key="2">
    <source>
        <dbReference type="EMBL" id="CAH0533749.1"/>
    </source>
</evidence>
<keyword evidence="1" id="KW-1133">Transmembrane helix</keyword>
<protein>
    <submittedName>
        <fullName evidence="2">Uncharacterized protein</fullName>
    </submittedName>
</protein>
<evidence type="ECO:0000313" key="3">
    <source>
        <dbReference type="Proteomes" id="UP000838672"/>
    </source>
</evidence>
<comment type="caution">
    <text evidence="2">The sequence shown here is derived from an EMBL/GenBank/DDBJ whole genome shotgun (WGS) entry which is preliminary data.</text>
</comment>